<evidence type="ECO:0000313" key="12">
    <source>
        <dbReference type="Proteomes" id="UP000198534"/>
    </source>
</evidence>
<dbReference type="Pfam" id="PF05922">
    <property type="entry name" value="Inhibitor_I9"/>
    <property type="match status" value="1"/>
</dbReference>
<evidence type="ECO:0000256" key="5">
    <source>
        <dbReference type="PIRSR" id="PIRSR615500-1"/>
    </source>
</evidence>
<keyword evidence="4 6" id="KW-0720">Serine protease</keyword>
<dbReference type="PROSITE" id="PS00138">
    <property type="entry name" value="SUBTILASE_SER"/>
    <property type="match status" value="1"/>
</dbReference>
<dbReference type="SUPFAM" id="SSF52743">
    <property type="entry name" value="Subtilisin-like"/>
    <property type="match status" value="1"/>
</dbReference>
<dbReference type="PROSITE" id="PS51892">
    <property type="entry name" value="SUBTILASE"/>
    <property type="match status" value="1"/>
</dbReference>
<dbReference type="STRING" id="1048340.SAMN05444487_10115"/>
<dbReference type="Proteomes" id="UP000198534">
    <property type="component" value="Unassembled WGS sequence"/>
</dbReference>
<feature type="active site" description="Charge relay system" evidence="5 6">
    <location>
        <position position="506"/>
    </location>
</feature>
<feature type="domain" description="Peptidase S8/S53" evidence="9">
    <location>
        <begin position="175"/>
        <end position="544"/>
    </location>
</feature>
<dbReference type="InterPro" id="IPR023827">
    <property type="entry name" value="Peptidase_S8_Asp-AS"/>
</dbReference>
<dbReference type="PANTHER" id="PTHR43806:SF65">
    <property type="entry name" value="SERINE PROTEASE APRX"/>
    <property type="match status" value="1"/>
</dbReference>
<dbReference type="InterPro" id="IPR036852">
    <property type="entry name" value="Peptidase_S8/S53_dom_sf"/>
</dbReference>
<dbReference type="PROSITE" id="PS00137">
    <property type="entry name" value="SUBTILASE_HIS"/>
    <property type="match status" value="1"/>
</dbReference>
<dbReference type="InterPro" id="IPR037045">
    <property type="entry name" value="S8pro/Inhibitor_I9_sf"/>
</dbReference>
<protein>
    <submittedName>
        <fullName evidence="11">Minor extracellular serine protease Vpr</fullName>
    </submittedName>
</protein>
<feature type="chain" id="PRO_5038741192" evidence="8">
    <location>
        <begin position="20"/>
        <end position="895"/>
    </location>
</feature>
<keyword evidence="3 6" id="KW-0378">Hydrolase</keyword>
<dbReference type="InterPro" id="IPR050131">
    <property type="entry name" value="Peptidase_S8_subtilisin-like"/>
</dbReference>
<dbReference type="PANTHER" id="PTHR43806">
    <property type="entry name" value="PEPTIDASE S8"/>
    <property type="match status" value="1"/>
</dbReference>
<evidence type="ECO:0000256" key="2">
    <source>
        <dbReference type="ARBA" id="ARBA00022670"/>
    </source>
</evidence>
<evidence type="ECO:0000259" key="9">
    <source>
        <dbReference type="Pfam" id="PF00082"/>
    </source>
</evidence>
<reference evidence="11 12" key="1">
    <citation type="submission" date="2016-10" db="EMBL/GenBank/DDBJ databases">
        <authorList>
            <person name="de Groot N.N."/>
        </authorList>
    </citation>
    <scope>NUCLEOTIDE SEQUENCE [LARGE SCALE GENOMIC DNA]</scope>
    <source>
        <strain evidence="11 12">DSM 45610</strain>
    </source>
</reference>
<proteinExistence type="inferred from homology"/>
<dbReference type="PRINTS" id="PR00723">
    <property type="entry name" value="SUBTILISIN"/>
</dbReference>
<dbReference type="InterPro" id="IPR046450">
    <property type="entry name" value="PA_dom_sf"/>
</dbReference>
<dbReference type="AlphaFoldDB" id="A0A1H2PY67"/>
<dbReference type="InterPro" id="IPR034213">
    <property type="entry name" value="S8_Vpr-like"/>
</dbReference>
<keyword evidence="12" id="KW-1185">Reference proteome</keyword>
<evidence type="ECO:0000256" key="6">
    <source>
        <dbReference type="PROSITE-ProRule" id="PRU01240"/>
    </source>
</evidence>
<feature type="active site" description="Charge relay system" evidence="5 6">
    <location>
        <position position="184"/>
    </location>
</feature>
<dbReference type="Gene3D" id="3.40.50.200">
    <property type="entry name" value="Peptidase S8/S53 domain"/>
    <property type="match status" value="2"/>
</dbReference>
<evidence type="ECO:0000256" key="8">
    <source>
        <dbReference type="SAM" id="SignalP"/>
    </source>
</evidence>
<dbReference type="InterPro" id="IPR000209">
    <property type="entry name" value="Peptidase_S8/S53_dom"/>
</dbReference>
<evidence type="ECO:0000313" key="11">
    <source>
        <dbReference type="EMBL" id="SDV99842.1"/>
    </source>
</evidence>
<accession>A0A1H2PY67</accession>
<evidence type="ECO:0000256" key="4">
    <source>
        <dbReference type="ARBA" id="ARBA00022825"/>
    </source>
</evidence>
<dbReference type="PROSITE" id="PS00136">
    <property type="entry name" value="SUBTILASE_ASP"/>
    <property type="match status" value="1"/>
</dbReference>
<keyword evidence="2 6" id="KW-0645">Protease</keyword>
<dbReference type="InterPro" id="IPR010259">
    <property type="entry name" value="S8pro/Inhibitor_I9"/>
</dbReference>
<sequence length="895" mass="95727">MKKVSAVLLSSALVVGAMGITLNNPTIHAKEAAGKVSITNEWTKNKIAKGVKTRGSERTKVLVELAASPTGVAAMNKSVSTSQLNKQLTSQRDQVLKVAEDEVPNIHKSRNYDSVFSGFSATLQGQDVSKLAKIPGVKRIWPNTRFKASLKESVPLIGAPDIWKRKDSKGSAINGKGIRVAVVDSGVDATHPDLKGNVIGGYDYIENDKTPQDEFFHGTHVAGIIAANGKLKGVAPGASILAYRVMGKGGYGTLENILAGIEGAVKAKADIMNLSLGLPEHNSPEDPVAIAVDIAALKGTIPVVANGNEGQEGDWTLRSPATSREAISVGASMKPLDEPHLKFVGERKVANMMMVNGSPKFPSGNLQIVDVGNGNASDYKGKNVKGKLVVAKLEGNLNVKSTLAKKNGAVGLILDEADANLKLSGKGSHAPTASILEDSRDWFLKNLKAGKTATTVTNTKQELMADLSSKGPVAGSWAIKPDVTAPGMEITSTLPHGKYGSETGTSMAAPHVAGAAALIKQAHPDWGGQEIKAALANTATSLHDSKGKVYPAYVQGSGRIDIPKAIDTQTLIMPSNLSFGKLEHRSGTVQVHRQTEVKNLAKTDKSYQVKAQLFNGKSKIKVDVPKSLTVKGTSKSELNIGLKVDSSLPRGIYTGQIQLQDGKKTLKLPFTVLIDPKDYPLVTAFAVSPNAFSPNSDGIIDKAALSWYLPTQVKSLNLSAIKLNQDGKPAGRYTIFSKSYPKDRMSEQVWGGKDEKGKALLDGVFNMKLISNNQDRKYSQYQPAVIDRKAPKVKMASTFSSAKIKGSIQDLLLEPVAIQSGLSPEPVKVTWKKKGTKYKTWKPIPVMDNYNGKSLLPFSYSFKKGTFSKGTTKVWIKVVDDAGNETKKEVKVTIK</sequence>
<evidence type="ECO:0000256" key="1">
    <source>
        <dbReference type="ARBA" id="ARBA00011073"/>
    </source>
</evidence>
<evidence type="ECO:0000256" key="7">
    <source>
        <dbReference type="RuleBase" id="RU003355"/>
    </source>
</evidence>
<dbReference type="Gene3D" id="3.30.70.80">
    <property type="entry name" value="Peptidase S8 propeptide/proteinase inhibitor I9"/>
    <property type="match status" value="1"/>
</dbReference>
<keyword evidence="8" id="KW-0732">Signal</keyword>
<evidence type="ECO:0000256" key="3">
    <source>
        <dbReference type="ARBA" id="ARBA00022801"/>
    </source>
</evidence>
<dbReference type="Pfam" id="PF00082">
    <property type="entry name" value="Peptidase_S8"/>
    <property type="match status" value="1"/>
</dbReference>
<dbReference type="InterPro" id="IPR015500">
    <property type="entry name" value="Peptidase_S8_subtilisin-rel"/>
</dbReference>
<dbReference type="InterPro" id="IPR023828">
    <property type="entry name" value="Peptidase_S8_Ser-AS"/>
</dbReference>
<gene>
    <name evidence="11" type="ORF">SAMN05444487_10115</name>
</gene>
<dbReference type="EMBL" id="FNNQ01000001">
    <property type="protein sequence ID" value="SDV99842.1"/>
    <property type="molecule type" value="Genomic_DNA"/>
</dbReference>
<feature type="signal peptide" evidence="8">
    <location>
        <begin position="1"/>
        <end position="19"/>
    </location>
</feature>
<dbReference type="GO" id="GO:0006508">
    <property type="term" value="P:proteolysis"/>
    <property type="evidence" value="ECO:0007669"/>
    <property type="project" value="UniProtKB-KW"/>
</dbReference>
<dbReference type="CDD" id="cd07474">
    <property type="entry name" value="Peptidases_S8_subtilisin_Vpr-like"/>
    <property type="match status" value="1"/>
</dbReference>
<dbReference type="GO" id="GO:0004252">
    <property type="term" value="F:serine-type endopeptidase activity"/>
    <property type="evidence" value="ECO:0007669"/>
    <property type="project" value="UniProtKB-UniRule"/>
</dbReference>
<name>A0A1H2PY67_9BACL</name>
<dbReference type="OrthoDB" id="9798386at2"/>
<dbReference type="RefSeq" id="WP_091734454.1">
    <property type="nucleotide sequence ID" value="NZ_FNNQ01000001.1"/>
</dbReference>
<feature type="active site" description="Charge relay system" evidence="5 6">
    <location>
        <position position="217"/>
    </location>
</feature>
<evidence type="ECO:0000259" key="10">
    <source>
        <dbReference type="Pfam" id="PF05922"/>
    </source>
</evidence>
<feature type="domain" description="Inhibitor I9" evidence="10">
    <location>
        <begin position="76"/>
        <end position="147"/>
    </location>
</feature>
<dbReference type="InterPro" id="IPR022398">
    <property type="entry name" value="Peptidase_S8_His-AS"/>
</dbReference>
<organism evidence="11 12">
    <name type="scientific">Marininema mesophilum</name>
    <dbReference type="NCBI Taxonomy" id="1048340"/>
    <lineage>
        <taxon>Bacteria</taxon>
        <taxon>Bacillati</taxon>
        <taxon>Bacillota</taxon>
        <taxon>Bacilli</taxon>
        <taxon>Bacillales</taxon>
        <taxon>Thermoactinomycetaceae</taxon>
        <taxon>Marininema</taxon>
    </lineage>
</organism>
<comment type="similarity">
    <text evidence="1 6 7">Belongs to the peptidase S8 family.</text>
</comment>
<dbReference type="SUPFAM" id="SSF52025">
    <property type="entry name" value="PA domain"/>
    <property type="match status" value="1"/>
</dbReference>